<sequence length="75" mass="8345">MENKYMSVVMILVLVVMAAIGGEAVPVDPLCEQKCRSACRSGHGFSTLPECYTDCVRRQCFPPTYVYNTCVCVFL</sequence>
<name>D7MNE8_ARALL</name>
<dbReference type="AlphaFoldDB" id="D7MNE8"/>
<dbReference type="Gramene" id="fgenesh1_pm.C_scaffold_8001876">
    <property type="protein sequence ID" value="fgenesh1_pm.C_scaffold_8001876"/>
    <property type="gene ID" value="fgenesh1_pm.C_scaffold_8001876"/>
</dbReference>
<feature type="chain" id="PRO_5003103992" evidence="1">
    <location>
        <begin position="25"/>
        <end position="75"/>
    </location>
</feature>
<feature type="signal peptide" evidence="1">
    <location>
        <begin position="1"/>
        <end position="24"/>
    </location>
</feature>
<evidence type="ECO:0000313" key="2">
    <source>
        <dbReference type="EMBL" id="EFH41096.1"/>
    </source>
</evidence>
<keyword evidence="1" id="KW-0732">Signal</keyword>
<organism evidence="3">
    <name type="scientific">Arabidopsis lyrata subsp. lyrata</name>
    <name type="common">Lyre-leaved rock-cress</name>
    <dbReference type="NCBI Taxonomy" id="81972"/>
    <lineage>
        <taxon>Eukaryota</taxon>
        <taxon>Viridiplantae</taxon>
        <taxon>Streptophyta</taxon>
        <taxon>Embryophyta</taxon>
        <taxon>Tracheophyta</taxon>
        <taxon>Spermatophyta</taxon>
        <taxon>Magnoliopsida</taxon>
        <taxon>eudicotyledons</taxon>
        <taxon>Gunneridae</taxon>
        <taxon>Pentapetalae</taxon>
        <taxon>rosids</taxon>
        <taxon>malvids</taxon>
        <taxon>Brassicales</taxon>
        <taxon>Brassicaceae</taxon>
        <taxon>Camelineae</taxon>
        <taxon>Arabidopsis</taxon>
    </lineage>
</organism>
<evidence type="ECO:0000313" key="3">
    <source>
        <dbReference type="Proteomes" id="UP000008694"/>
    </source>
</evidence>
<accession>D7MNE8</accession>
<protein>
    <submittedName>
        <fullName evidence="2">Uncharacterized protein</fullName>
    </submittedName>
</protein>
<reference evidence="3" key="1">
    <citation type="journal article" date="2011" name="Nat. Genet.">
        <title>The Arabidopsis lyrata genome sequence and the basis of rapid genome size change.</title>
        <authorList>
            <person name="Hu T.T."/>
            <person name="Pattyn P."/>
            <person name="Bakker E.G."/>
            <person name="Cao J."/>
            <person name="Cheng J.-F."/>
            <person name="Clark R.M."/>
            <person name="Fahlgren N."/>
            <person name="Fawcett J.A."/>
            <person name="Grimwood J."/>
            <person name="Gundlach H."/>
            <person name="Haberer G."/>
            <person name="Hollister J.D."/>
            <person name="Ossowski S."/>
            <person name="Ottilar R.P."/>
            <person name="Salamov A.A."/>
            <person name="Schneeberger K."/>
            <person name="Spannagl M."/>
            <person name="Wang X."/>
            <person name="Yang L."/>
            <person name="Nasrallah M.E."/>
            <person name="Bergelson J."/>
            <person name="Carrington J.C."/>
            <person name="Gaut B.S."/>
            <person name="Schmutz J."/>
            <person name="Mayer K.F.X."/>
            <person name="Van de Peer Y."/>
            <person name="Grigoriev I.V."/>
            <person name="Nordborg M."/>
            <person name="Weigel D."/>
            <person name="Guo Y.-L."/>
        </authorList>
    </citation>
    <scope>NUCLEOTIDE SEQUENCE [LARGE SCALE GENOMIC DNA]</scope>
    <source>
        <strain evidence="3">cv. MN47</strain>
    </source>
</reference>
<evidence type="ECO:0000256" key="1">
    <source>
        <dbReference type="SAM" id="SignalP"/>
    </source>
</evidence>
<gene>
    <name evidence="2" type="ORF">ARALYDRAFT_332533</name>
</gene>
<keyword evidence="3" id="KW-1185">Reference proteome</keyword>
<dbReference type="OrthoDB" id="10444397at2759"/>
<proteinExistence type="predicted"/>
<dbReference type="KEGG" id="aly:9300912"/>
<dbReference type="Proteomes" id="UP000008694">
    <property type="component" value="Unassembled WGS sequence"/>
</dbReference>
<dbReference type="EMBL" id="GL348720">
    <property type="protein sequence ID" value="EFH41096.1"/>
    <property type="molecule type" value="Genomic_DNA"/>
</dbReference>
<dbReference type="HOGENOM" id="CLU_200722_0_0_1"/>